<dbReference type="NCBIfam" id="TIGR01980">
    <property type="entry name" value="sufB"/>
    <property type="match status" value="1"/>
</dbReference>
<dbReference type="Proteomes" id="UP000182258">
    <property type="component" value="Unassembled WGS sequence"/>
</dbReference>
<dbReference type="Pfam" id="PF01458">
    <property type="entry name" value="SUFBD_core"/>
    <property type="match status" value="1"/>
</dbReference>
<organism evidence="4 5">
    <name type="scientific">Devosia psychrophila</name>
    <dbReference type="NCBI Taxonomy" id="728005"/>
    <lineage>
        <taxon>Bacteria</taxon>
        <taxon>Pseudomonadati</taxon>
        <taxon>Pseudomonadota</taxon>
        <taxon>Alphaproteobacteria</taxon>
        <taxon>Hyphomicrobiales</taxon>
        <taxon>Devosiaceae</taxon>
        <taxon>Devosia</taxon>
    </lineage>
</organism>
<proteinExistence type="inferred from homology"/>
<dbReference type="RefSeq" id="WP_143078103.1">
    <property type="nucleotide sequence ID" value="NZ_FOMB01000008.1"/>
</dbReference>
<dbReference type="InterPro" id="IPR010231">
    <property type="entry name" value="SUF_FeS_clus_asmbl_SufB"/>
</dbReference>
<dbReference type="STRING" id="728005.SAMN04488059_10820"/>
<dbReference type="PANTHER" id="PTHR30508">
    <property type="entry name" value="FES CLUSTER ASSEMBLY PROTEIN SUF"/>
    <property type="match status" value="1"/>
</dbReference>
<evidence type="ECO:0000259" key="2">
    <source>
        <dbReference type="Pfam" id="PF01458"/>
    </source>
</evidence>
<reference evidence="4 5" key="1">
    <citation type="submission" date="2016-10" db="EMBL/GenBank/DDBJ databases">
        <authorList>
            <person name="de Groot N.N."/>
        </authorList>
    </citation>
    <scope>NUCLEOTIDE SEQUENCE [LARGE SCALE GENOMIC DNA]</scope>
    <source>
        <strain evidence="4 5">CGMCC 1.10210</strain>
    </source>
</reference>
<feature type="domain" description="SUF system FeS cluster assembly SufBD N-terminal" evidence="3">
    <location>
        <begin position="164"/>
        <end position="221"/>
    </location>
</feature>
<dbReference type="NCBIfam" id="NF008773">
    <property type="entry name" value="PRK11814.1"/>
    <property type="match status" value="1"/>
</dbReference>
<dbReference type="OrthoDB" id="9803529at2"/>
<dbReference type="PANTHER" id="PTHR30508:SF1">
    <property type="entry name" value="UPF0051 PROTEIN ABCI8, CHLOROPLASTIC-RELATED"/>
    <property type="match status" value="1"/>
</dbReference>
<dbReference type="EMBL" id="FOMB01000008">
    <property type="protein sequence ID" value="SFC63366.1"/>
    <property type="molecule type" value="Genomic_DNA"/>
</dbReference>
<evidence type="ECO:0000313" key="4">
    <source>
        <dbReference type="EMBL" id="SFC63366.1"/>
    </source>
</evidence>
<evidence type="ECO:0000259" key="3">
    <source>
        <dbReference type="Pfam" id="PF19295"/>
    </source>
</evidence>
<dbReference type="InterPro" id="IPR037284">
    <property type="entry name" value="SUF_FeS_clus_asmbl_SufBD_sf"/>
</dbReference>
<dbReference type="Pfam" id="PF19295">
    <property type="entry name" value="SufBD_N"/>
    <property type="match status" value="1"/>
</dbReference>
<evidence type="ECO:0000313" key="5">
    <source>
        <dbReference type="Proteomes" id="UP000182258"/>
    </source>
</evidence>
<comment type="similarity">
    <text evidence="1">Belongs to the iron-sulfur cluster assembly SufBD family.</text>
</comment>
<accession>A0A1I1KRB8</accession>
<dbReference type="InterPro" id="IPR000825">
    <property type="entry name" value="SUF_FeS_clus_asmbl_SufBD_core"/>
</dbReference>
<dbReference type="InterPro" id="IPR045595">
    <property type="entry name" value="SufBD_N"/>
</dbReference>
<protein>
    <submittedName>
        <fullName evidence="4">Fe-S cluster assembly protein SufB</fullName>
    </submittedName>
</protein>
<gene>
    <name evidence="4" type="ORF">SAMN04488059_10820</name>
</gene>
<evidence type="ECO:0000256" key="1">
    <source>
        <dbReference type="ARBA" id="ARBA00043967"/>
    </source>
</evidence>
<name>A0A1I1KRB8_9HYPH</name>
<dbReference type="InterPro" id="IPR055346">
    <property type="entry name" value="Fe-S_cluster_assembly_SufBD"/>
</dbReference>
<dbReference type="SUPFAM" id="SSF101960">
    <property type="entry name" value="Stabilizer of iron transporter SufD"/>
    <property type="match status" value="1"/>
</dbReference>
<dbReference type="GO" id="GO:0016226">
    <property type="term" value="P:iron-sulfur cluster assembly"/>
    <property type="evidence" value="ECO:0007669"/>
    <property type="project" value="InterPro"/>
</dbReference>
<sequence length="500" mass="55661">MANYDDIPTLKENIDRATVDSVRSLDVDKYKYGFETIIESDMAPKGLSEDTVRFISAKKNEPQWMLDWRLEAYARFLTLSEPTWAKVHYPAIDLQDMYYYAAPKSTPAPTSLDEVDPALLAMYDKLGIPLREREILAGVERPNVAVDAVMDSVSVVTTFREELSKVGIIFCSISEAIREYPEMIQKYLASVVPVSDNYYATLNSAVFTDGSFVYIPKGVRCPMELSTYFRINEKKTGQFERTLIIAEADSYVSYLEGCTAPMRDESQLHAAVVELVAMDNAEIKYSTVQNWYPGDKDGKGGIYNFVTKRGDCRGANSKISWTQVETGSAITWKYPSCILRGDGSRGEFYSIAISNGRQQVDSGTKMIHLGKNTSSRIIAKGIAAGFSDNTYRGQVSAHAKATNARNFTQCDSLLIGDKCGAHTVPYIESRNGTAVFEHEATTSKISDDQMFYCQQRGLSEEDAVALIVNGFVRDVLQHLPMEFMVETQKLIAISLEGSVG</sequence>
<feature type="domain" description="SUF system FeS cluster assembly SufBD core" evidence="2">
    <location>
        <begin position="229"/>
        <end position="471"/>
    </location>
</feature>
<dbReference type="AlphaFoldDB" id="A0A1I1KRB8"/>